<evidence type="ECO:0000256" key="1">
    <source>
        <dbReference type="ARBA" id="ARBA00022679"/>
    </source>
</evidence>
<dbReference type="PANTHER" id="PTHR43072:SF23">
    <property type="entry name" value="UPF0039 PROTEIN C11D3.02C"/>
    <property type="match status" value="1"/>
</dbReference>
<dbReference type="CDD" id="cd04301">
    <property type="entry name" value="NAT_SF"/>
    <property type="match status" value="1"/>
</dbReference>
<dbReference type="OrthoDB" id="5459937at2"/>
<keyword evidence="1 4" id="KW-0808">Transferase</keyword>
<dbReference type="SUPFAM" id="SSF55729">
    <property type="entry name" value="Acyl-CoA N-acyltransferases (Nat)"/>
    <property type="match status" value="1"/>
</dbReference>
<reference evidence="5" key="1">
    <citation type="submission" date="2017-09" db="EMBL/GenBank/DDBJ databases">
        <authorList>
            <person name="Varghese N."/>
            <person name="Submissions S."/>
        </authorList>
    </citation>
    <scope>NUCLEOTIDE SEQUENCE [LARGE SCALE GENOMIC DNA]</scope>
    <source>
        <strain evidence="5">C7</strain>
    </source>
</reference>
<evidence type="ECO:0000256" key="2">
    <source>
        <dbReference type="ARBA" id="ARBA00023315"/>
    </source>
</evidence>
<protein>
    <submittedName>
        <fullName evidence="4">Phosphinothricin acetyltransferase</fullName>
    </submittedName>
</protein>
<dbReference type="InterPro" id="IPR000182">
    <property type="entry name" value="GNAT_dom"/>
</dbReference>
<keyword evidence="2" id="KW-0012">Acyltransferase</keyword>
<dbReference type="PROSITE" id="PS51186">
    <property type="entry name" value="GNAT"/>
    <property type="match status" value="1"/>
</dbReference>
<organism evidence="4 5">
    <name type="scientific">Pontivivens marinum</name>
    <dbReference type="NCBI Taxonomy" id="1690039"/>
    <lineage>
        <taxon>Bacteria</taxon>
        <taxon>Pseudomonadati</taxon>
        <taxon>Pseudomonadota</taxon>
        <taxon>Alphaproteobacteria</taxon>
        <taxon>Rhodobacterales</taxon>
        <taxon>Paracoccaceae</taxon>
        <taxon>Pontivivens</taxon>
    </lineage>
</organism>
<evidence type="ECO:0000313" key="4">
    <source>
        <dbReference type="EMBL" id="SOH94090.1"/>
    </source>
</evidence>
<dbReference type="AlphaFoldDB" id="A0A2C9CSB2"/>
<dbReference type="InterPro" id="IPR016181">
    <property type="entry name" value="Acyl_CoA_acyltransferase"/>
</dbReference>
<name>A0A2C9CSB2_9RHOB</name>
<dbReference type="PANTHER" id="PTHR43072">
    <property type="entry name" value="N-ACETYLTRANSFERASE"/>
    <property type="match status" value="1"/>
</dbReference>
<evidence type="ECO:0000259" key="3">
    <source>
        <dbReference type="PROSITE" id="PS51186"/>
    </source>
</evidence>
<dbReference type="GO" id="GO:0016747">
    <property type="term" value="F:acyltransferase activity, transferring groups other than amino-acyl groups"/>
    <property type="evidence" value="ECO:0007669"/>
    <property type="project" value="InterPro"/>
</dbReference>
<proteinExistence type="predicted"/>
<sequence length="161" mass="17060">MQTIVRNAEARDVPRIESIWNQIIADTTATFTTQAKDLDGWLAQKSAAGEPVLACDRGGECVGFATYGPFRGGPGYLHIAEHTLMLGPDARGTGGGRALLNGLIDIARVQGKSALIGGISGENEAALKFHSAMGFAEVGRVPNAGRKFGRQMDLVLMHRAL</sequence>
<keyword evidence="5" id="KW-1185">Reference proteome</keyword>
<feature type="domain" description="N-acetyltransferase" evidence="3">
    <location>
        <begin position="3"/>
        <end position="161"/>
    </location>
</feature>
<gene>
    <name evidence="4" type="ORF">SAMN06273572_103117</name>
</gene>
<evidence type="ECO:0000313" key="5">
    <source>
        <dbReference type="Proteomes" id="UP000220034"/>
    </source>
</evidence>
<dbReference type="EMBL" id="OCTN01000003">
    <property type="protein sequence ID" value="SOH94090.1"/>
    <property type="molecule type" value="Genomic_DNA"/>
</dbReference>
<accession>A0A2C9CSB2</accession>
<dbReference type="RefSeq" id="WP_097929653.1">
    <property type="nucleotide sequence ID" value="NZ_OCTN01000003.1"/>
</dbReference>
<dbReference type="Gene3D" id="3.40.630.30">
    <property type="match status" value="1"/>
</dbReference>
<dbReference type="Proteomes" id="UP000220034">
    <property type="component" value="Unassembled WGS sequence"/>
</dbReference>
<dbReference type="Pfam" id="PF00583">
    <property type="entry name" value="Acetyltransf_1"/>
    <property type="match status" value="1"/>
</dbReference>